<dbReference type="SUPFAM" id="SSF101908">
    <property type="entry name" value="Putative isomerase YbhE"/>
    <property type="match status" value="1"/>
</dbReference>
<dbReference type="InterPro" id="IPR008979">
    <property type="entry name" value="Galactose-bd-like_sf"/>
</dbReference>
<organism evidence="11 12">
    <name type="scientific">Thermohalobaculum xanthum</name>
    <dbReference type="NCBI Taxonomy" id="2753746"/>
    <lineage>
        <taxon>Bacteria</taxon>
        <taxon>Pseudomonadati</taxon>
        <taxon>Pseudomonadota</taxon>
        <taxon>Alphaproteobacteria</taxon>
        <taxon>Rhodobacterales</taxon>
        <taxon>Paracoccaceae</taxon>
        <taxon>Thermohalobaculum</taxon>
    </lineage>
</organism>
<comment type="subcellular location">
    <subcellularLocation>
        <location evidence="1">Endoplasmic reticulum membrane</location>
        <topology evidence="1">Single-pass type I membrane protein</topology>
    </subcellularLocation>
</comment>
<evidence type="ECO:0000256" key="5">
    <source>
        <dbReference type="ARBA" id="ARBA00022824"/>
    </source>
</evidence>
<proteinExistence type="inferred from homology"/>
<reference evidence="11" key="1">
    <citation type="submission" date="2020-12" db="EMBL/GenBank/DDBJ databases">
        <title>Bacterial taxonomy.</title>
        <authorList>
            <person name="Pan X."/>
        </authorList>
    </citation>
    <scope>NUCLEOTIDE SEQUENCE</scope>
    <source>
        <strain evidence="11">M0105</strain>
    </source>
</reference>
<dbReference type="Pfam" id="PF11721">
    <property type="entry name" value="Malectin"/>
    <property type="match status" value="3"/>
</dbReference>
<keyword evidence="5" id="KW-0256">Endoplasmic reticulum</keyword>
<dbReference type="PANTHER" id="PTHR13460:SF0">
    <property type="entry name" value="MALECTIN"/>
    <property type="match status" value="1"/>
</dbReference>
<keyword evidence="3" id="KW-0812">Transmembrane</keyword>
<evidence type="ECO:0000256" key="3">
    <source>
        <dbReference type="ARBA" id="ARBA00022692"/>
    </source>
</evidence>
<dbReference type="Gene3D" id="2.60.120.430">
    <property type="entry name" value="Galactose-binding lectin"/>
    <property type="match status" value="3"/>
</dbReference>
<dbReference type="Proteomes" id="UP000655420">
    <property type="component" value="Unassembled WGS sequence"/>
</dbReference>
<evidence type="ECO:0000259" key="10">
    <source>
        <dbReference type="PROSITE" id="PS50268"/>
    </source>
</evidence>
<evidence type="ECO:0000256" key="6">
    <source>
        <dbReference type="ARBA" id="ARBA00022989"/>
    </source>
</evidence>
<sequence>MADFVEKTLVRADGEDISNITHMEFGPDGLLYASSLMGVIYAFDIEQDNDGNYVATVVHEIDLLGSIQNHNDDGTPISLEGRFVMGFDIAGTAQDPVIYVTSNDPRIDTFADSNSGILSMLSMDASGTWEKVDLVRGLPRSQHDHLLNDVEYLIDDEGNPYLLVSTGGNTNAGAPAAPLEYLPEYLYSGAILKIDLAAIFEMSIKTDAYGMDYYYNLPTLDDPTRSGVNEGVDASIELFGGNGGLNQAKFDPDGPVSFYATGLRNAVEILQTENGSLFTFDNGGNPSWGGTVVTTTDSNGNVIATNLPEQGDTPTSNQDQLHLIVEGAYFGHPNPFRASGSLAGLYEQDGSGTPLAQLPSDFDSLIPQFMLDIQEAYFLKEGTQDGAIALSSKSTNGIAEYTFAGAFDGDLVGDILAVRYGTQSMIRIQLVDNDGDGVADSGFKVEEYSLGVGGPIDVMAPRPDEPFHGLIFVSGLTGTGSIRILEPGDGSVGNEDPTDRDGDGIADVIDAFAYDATNGQSTTLAAGQTLFWDFESTTPESELPGQQQGFRVGITGFMTNGDDLPETLSLDRFDPEILGGDDVVLGGTANTILIGATPDGSAEGGVNNQYHGFQSGFLPQSEMFTLTVETWNPFRSIPLADRGPDQKVGAALSAGNQDDFLSLMIGDGYIELVYEADGVEALRVRQTNASLANVDISTFLTDLIFEVDATSGIVVARYEAQTLDGLVTGSFDPVQLYGDLLDAIQGEYRVGGKLSAPAWTLLSTSGNDEPFEANWGSVTLEGQSKPAATGEVTVNVAADSTFTSGSFTVTNTGTQDITQLVLTIDDAFVDDIFWDTDGTGDAGTPKAFTVDSAGGTGVVDASGFAINPLPAGGYQTLIINLPDFNPGETFTFSIDVDPRSASGFGSGSPQGAISGLELTGTMVTAVFADGTSATGELFGTGLSSSKAIVNDALAAPVTMTLGTLSNGQRGFVADASQVLQLQGEPNARVAVLIGQGDTLPDDASGVGLLPSALDFNSIEGLSIQYVTLNSSGFGSLNLSLIDPDPNDPNDGVYRLMAAVVDGSNNIAGRVGAGITVTVGSGGDNEAPIAANDNDAIFTSEIATGNVLSNDSDPDGDGLTVSKVNGAASSVGQTVTLPSGALLTLNANGSYSYNTNGQFSGLAPGEQTIDTFTYEVSDGNGGFDTATVRITVTGEVEKGALITAINVGGGGYAAVDTNIFYSADPGVSGGLISYRNRTDVSVPGTQDDPLYQQYGFGSFSYDIAVPEDGVYIVELGFIEPWATGTGQRVFDVALEGVAAGSFDNIDLYAVGGGTVGPIKLTQVVTVSDGVLDLDFTPIANNAILSSIEVYSISDDPPPPPPPPPPDPDLVLVKAVNFGGGSYTAQDGTFFEADPGPVASGPTATRYKPELSFAGTEDDFLLETYRFADGQAGGTGFSYDFVLDAGDYLVQLMFAEPWATSSGQRQFDVAFEGVVPTAFNNIDVFATAGALNLYTVEYTVTVSDGVLDLDFLSEAGFNNAIAQAVAIYRINDGGNILTPDVASTNEDENVLIDVLANDDPAATLKSVGSALNGSVSIESGQIRYTPDADFFGTDSFIYTATKDGTDYSTTVSVNVAPVNDDPENVALTGSTVSESAPAGTVVGSLSAFDPDGDNLVFSISDPRFAVNGTNVVVAPGADLSVGADTAVPVTITADDQNGGIATLDTSITITDSPTGSPTLVAAYNVGGGAFLASTGINYAADPGATAGELRNRSGNAISNTVDDVLYQTYRFGADFSYAIDLPTAGEYIVTLELMEPWFTSSGERIFDVALEGSVTGDFDDIDVFALTASSFEALTLSNTVTVSDGTLNIDFTASANNAIISGISIYALDDLVV</sequence>
<evidence type="ECO:0000313" key="11">
    <source>
        <dbReference type="EMBL" id="MBK0398732.1"/>
    </source>
</evidence>
<dbReference type="GO" id="GO:0005509">
    <property type="term" value="F:calcium ion binding"/>
    <property type="evidence" value="ECO:0007669"/>
    <property type="project" value="InterPro"/>
</dbReference>
<dbReference type="InterPro" id="IPR002126">
    <property type="entry name" value="Cadherin-like_dom"/>
</dbReference>
<dbReference type="RefSeq" id="WP_200608286.1">
    <property type="nucleotide sequence ID" value="NZ_JAEHHL010000002.1"/>
</dbReference>
<evidence type="ECO:0000256" key="2">
    <source>
        <dbReference type="ARBA" id="ARBA00009141"/>
    </source>
</evidence>
<dbReference type="Gene3D" id="2.60.40.2810">
    <property type="match status" value="1"/>
</dbReference>
<evidence type="ECO:0000256" key="4">
    <source>
        <dbReference type="ARBA" id="ARBA00022729"/>
    </source>
</evidence>
<keyword evidence="9" id="KW-0119">Carbohydrate metabolism</keyword>
<accession>A0A8J7SB52</accession>
<dbReference type="InterPro" id="IPR010221">
    <property type="entry name" value="VCBS_dom"/>
</dbReference>
<protein>
    <submittedName>
        <fullName evidence="11">Cadherin-like domain-containing protein</fullName>
    </submittedName>
</protein>
<keyword evidence="6" id="KW-1133">Transmembrane helix</keyword>
<evidence type="ECO:0000313" key="12">
    <source>
        <dbReference type="Proteomes" id="UP000655420"/>
    </source>
</evidence>
<dbReference type="NCBIfam" id="TIGR01965">
    <property type="entry name" value="VCBS_repeat"/>
    <property type="match status" value="1"/>
</dbReference>
<dbReference type="PROSITE" id="PS50268">
    <property type="entry name" value="CADHERIN_2"/>
    <property type="match status" value="1"/>
</dbReference>
<dbReference type="EMBL" id="JAEHHL010000002">
    <property type="protein sequence ID" value="MBK0398732.1"/>
    <property type="molecule type" value="Genomic_DNA"/>
</dbReference>
<feature type="domain" description="Cadherin" evidence="10">
    <location>
        <begin position="1629"/>
        <end position="1717"/>
    </location>
</feature>
<keyword evidence="12" id="KW-1185">Reference proteome</keyword>
<dbReference type="GO" id="GO:0007156">
    <property type="term" value="P:homophilic cell adhesion via plasma membrane adhesion molecules"/>
    <property type="evidence" value="ECO:0007669"/>
    <property type="project" value="InterPro"/>
</dbReference>
<comment type="caution">
    <text evidence="11">The sequence shown here is derived from an EMBL/GenBank/DDBJ whole genome shotgun (WGS) entry which is preliminary data.</text>
</comment>
<evidence type="ECO:0000256" key="9">
    <source>
        <dbReference type="ARBA" id="ARBA00023277"/>
    </source>
</evidence>
<dbReference type="InterPro" id="IPR015919">
    <property type="entry name" value="Cadherin-like_sf"/>
</dbReference>
<dbReference type="CDD" id="cd11304">
    <property type="entry name" value="Cadherin_repeat"/>
    <property type="match status" value="1"/>
</dbReference>
<dbReference type="Pfam" id="PF17963">
    <property type="entry name" value="Big_9"/>
    <property type="match status" value="2"/>
</dbReference>
<evidence type="ECO:0000256" key="1">
    <source>
        <dbReference type="ARBA" id="ARBA00004115"/>
    </source>
</evidence>
<dbReference type="GO" id="GO:0016020">
    <property type="term" value="C:membrane"/>
    <property type="evidence" value="ECO:0007669"/>
    <property type="project" value="InterPro"/>
</dbReference>
<dbReference type="SUPFAM" id="SSF49785">
    <property type="entry name" value="Galactose-binding domain-like"/>
    <property type="match status" value="3"/>
</dbReference>
<keyword evidence="4" id="KW-0732">Signal</keyword>
<dbReference type="GO" id="GO:0030246">
    <property type="term" value="F:carbohydrate binding"/>
    <property type="evidence" value="ECO:0007669"/>
    <property type="project" value="InterPro"/>
</dbReference>
<dbReference type="Gene3D" id="2.60.40.60">
    <property type="entry name" value="Cadherins"/>
    <property type="match status" value="1"/>
</dbReference>
<dbReference type="SUPFAM" id="SSF49313">
    <property type="entry name" value="Cadherin-like"/>
    <property type="match status" value="1"/>
</dbReference>
<comment type="similarity">
    <text evidence="2">Belongs to the malectin family.</text>
</comment>
<dbReference type="InterPro" id="IPR039155">
    <property type="entry name" value="MLEC"/>
</dbReference>
<gene>
    <name evidence="11" type="ORF">H0I76_05995</name>
</gene>
<evidence type="ECO:0000256" key="7">
    <source>
        <dbReference type="ARBA" id="ARBA00023136"/>
    </source>
</evidence>
<keyword evidence="7" id="KW-0472">Membrane</keyword>
<dbReference type="InterPro" id="IPR021720">
    <property type="entry name" value="Malectin_dom"/>
</dbReference>
<keyword evidence="8" id="KW-0325">Glycoprotein</keyword>
<evidence type="ECO:0000256" key="8">
    <source>
        <dbReference type="ARBA" id="ARBA00023180"/>
    </source>
</evidence>
<dbReference type="PANTHER" id="PTHR13460">
    <property type="match status" value="1"/>
</dbReference>
<name>A0A8J7SB52_9RHOB</name>